<accession>A0A1C3NZD5</accession>
<dbReference type="Gene3D" id="3.30.70.1200">
    <property type="entry name" value="Crispr-associated protein, domain 1"/>
    <property type="match status" value="1"/>
</dbReference>
<evidence type="ECO:0000256" key="1">
    <source>
        <dbReference type="SAM" id="MobiDB-lite"/>
    </source>
</evidence>
<dbReference type="AlphaFoldDB" id="A0A1C3NZD5"/>
<dbReference type="SUPFAM" id="SSF117987">
    <property type="entry name" value="CRISPR-associated protein"/>
    <property type="match status" value="2"/>
</dbReference>
<sequence length="246" mass="27533">MTYLSRIWLNPLRRGAQGLLRSPEKMHAAVLGGLSRQPVTERVLWRLEAGQPHRAELLVLTESTPSWEHIVEQAGWPHSDEPQVLVRDYQPLLDRLDNGREFRFRLRANPVSATRSPTNPSTTQKEQLARPRPRGVRVPHRTAGHQITWLTTRIDHWGFTLIDIEDAGPALQLSARERLTFHKKAQEDQTTGRRVVLSTATFDGAVCVTDPHRARHTLLHGVGPAKAYGCGLFTLAPLSPTTPGGT</sequence>
<dbReference type="SMART" id="SM01101">
    <property type="entry name" value="CRISPR_assoc"/>
    <property type="match status" value="1"/>
</dbReference>
<gene>
    <name evidence="2" type="ORF">FDG2_3302</name>
</gene>
<keyword evidence="3" id="KW-1185">Reference proteome</keyword>
<evidence type="ECO:0000313" key="3">
    <source>
        <dbReference type="Proteomes" id="UP000199013"/>
    </source>
</evidence>
<dbReference type="Proteomes" id="UP000199013">
    <property type="component" value="Unassembled WGS sequence"/>
</dbReference>
<dbReference type="Gene3D" id="3.30.70.1210">
    <property type="entry name" value="Crispr-associated protein, domain 2"/>
    <property type="match status" value="1"/>
</dbReference>
<evidence type="ECO:0008006" key="4">
    <source>
        <dbReference type="Google" id="ProtNLM"/>
    </source>
</evidence>
<name>A0A1C3NZD5_9ACTN</name>
<dbReference type="CDD" id="cd09727">
    <property type="entry name" value="Cas6_I-E"/>
    <property type="match status" value="1"/>
</dbReference>
<organism evidence="2 3">
    <name type="scientific">Candidatus Protofrankia californiensis</name>
    <dbReference type="NCBI Taxonomy" id="1839754"/>
    <lineage>
        <taxon>Bacteria</taxon>
        <taxon>Bacillati</taxon>
        <taxon>Actinomycetota</taxon>
        <taxon>Actinomycetes</taxon>
        <taxon>Frankiales</taxon>
        <taxon>Frankiaceae</taxon>
        <taxon>Protofrankia</taxon>
    </lineage>
</organism>
<feature type="compositionally biased region" description="Basic residues" evidence="1">
    <location>
        <begin position="131"/>
        <end position="141"/>
    </location>
</feature>
<dbReference type="Pfam" id="PF08798">
    <property type="entry name" value="CRISPR_assoc"/>
    <property type="match status" value="1"/>
</dbReference>
<dbReference type="NCBIfam" id="TIGR01907">
    <property type="entry name" value="casE_Cse3"/>
    <property type="match status" value="1"/>
</dbReference>
<evidence type="ECO:0000313" key="2">
    <source>
        <dbReference type="EMBL" id="SBW22914.1"/>
    </source>
</evidence>
<dbReference type="EMBL" id="FLUV01001387">
    <property type="protein sequence ID" value="SBW22914.1"/>
    <property type="molecule type" value="Genomic_DNA"/>
</dbReference>
<feature type="compositionally biased region" description="Polar residues" evidence="1">
    <location>
        <begin position="111"/>
        <end position="126"/>
    </location>
</feature>
<reference evidence="3" key="1">
    <citation type="submission" date="2016-02" db="EMBL/GenBank/DDBJ databases">
        <authorList>
            <person name="Wibberg D."/>
        </authorList>
    </citation>
    <scope>NUCLEOTIDE SEQUENCE [LARGE SCALE GENOMIC DNA]</scope>
</reference>
<dbReference type="InterPro" id="IPR010179">
    <property type="entry name" value="CRISPR-assoc_prot_Cse3"/>
</dbReference>
<protein>
    <recommendedName>
        <fullName evidence="4">Type I-E CRISPR-associated protein Cas6/Cse3/CasE</fullName>
    </recommendedName>
</protein>
<proteinExistence type="predicted"/>
<feature type="region of interest" description="Disordered" evidence="1">
    <location>
        <begin position="111"/>
        <end position="141"/>
    </location>
</feature>